<keyword evidence="1" id="KW-0413">Isomerase</keyword>
<evidence type="ECO:0000313" key="2">
    <source>
        <dbReference type="Proteomes" id="UP001058514"/>
    </source>
</evidence>
<sequence>MPVPAPLSADAWLQQLFRSRAAAKGGVIRRQKRDIERLLGWDRFRQELKHRGFHAVENAGQVFIFCNQDAVRIIQ</sequence>
<dbReference type="RefSeq" id="WP_259963406.1">
    <property type="nucleotide sequence ID" value="NZ_CP081051.1"/>
</dbReference>
<gene>
    <name evidence="1" type="ORF">K3718_09745</name>
</gene>
<evidence type="ECO:0000313" key="1">
    <source>
        <dbReference type="EMBL" id="UWQ39876.1"/>
    </source>
</evidence>
<name>A0ABY5WEI8_9RHOB</name>
<reference evidence="1" key="1">
    <citation type="submission" date="2021-08" db="EMBL/GenBank/DDBJ databases">
        <authorList>
            <person name="Nwanade C."/>
            <person name="Wang M."/>
            <person name="Masoudi A."/>
            <person name="Yu Z."/>
            <person name="Liu J."/>
        </authorList>
    </citation>
    <scope>NUCLEOTIDE SEQUENCE</scope>
    <source>
        <strain evidence="1">S166</strain>
    </source>
</reference>
<keyword evidence="2" id="KW-1185">Reference proteome</keyword>
<accession>A0ABY5WEI8</accession>
<dbReference type="Proteomes" id="UP001058514">
    <property type="component" value="Chromosome"/>
</dbReference>
<organism evidence="1 2">
    <name type="scientific">Leisingera aquaemixtae</name>
    <dbReference type="NCBI Taxonomy" id="1396826"/>
    <lineage>
        <taxon>Bacteria</taxon>
        <taxon>Pseudomonadati</taxon>
        <taxon>Pseudomonadota</taxon>
        <taxon>Alphaproteobacteria</taxon>
        <taxon>Rhodobacterales</taxon>
        <taxon>Roseobacteraceae</taxon>
        <taxon>Leisingera</taxon>
    </lineage>
</organism>
<proteinExistence type="predicted"/>
<dbReference type="GO" id="GO:0016853">
    <property type="term" value="F:isomerase activity"/>
    <property type="evidence" value="ECO:0007669"/>
    <property type="project" value="UniProtKB-KW"/>
</dbReference>
<dbReference type="EMBL" id="CP081051">
    <property type="protein sequence ID" value="UWQ39876.1"/>
    <property type="molecule type" value="Genomic_DNA"/>
</dbReference>
<protein>
    <submittedName>
        <fullName evidence="1">N-(5'-phosphoribosyl)anthranilate isomerase</fullName>
    </submittedName>
</protein>